<feature type="domain" description="AB hydrolase-1" evidence="3">
    <location>
        <begin position="55"/>
        <end position="309"/>
    </location>
</feature>
<accession>A0A7S3NJ73</accession>
<reference evidence="4" key="1">
    <citation type="submission" date="2021-01" db="EMBL/GenBank/DDBJ databases">
        <authorList>
            <person name="Corre E."/>
            <person name="Pelletier E."/>
            <person name="Niang G."/>
            <person name="Scheremetjew M."/>
            <person name="Finn R."/>
            <person name="Kale V."/>
            <person name="Holt S."/>
            <person name="Cochrane G."/>
            <person name="Meng A."/>
            <person name="Brown T."/>
            <person name="Cohen L."/>
        </authorList>
    </citation>
    <scope>NUCLEOTIDE SEQUENCE</scope>
    <source>
        <strain evidence="4">CCMP1510</strain>
    </source>
</reference>
<keyword evidence="2" id="KW-0472">Membrane</keyword>
<feature type="transmembrane region" description="Helical" evidence="2">
    <location>
        <begin position="12"/>
        <end position="29"/>
    </location>
</feature>
<dbReference type="InterPro" id="IPR000073">
    <property type="entry name" value="AB_hydrolase_1"/>
</dbReference>
<dbReference type="InterPro" id="IPR029058">
    <property type="entry name" value="AB_hydrolase_fold"/>
</dbReference>
<evidence type="ECO:0000313" key="4">
    <source>
        <dbReference type="EMBL" id="CAE0371397.1"/>
    </source>
</evidence>
<protein>
    <recommendedName>
        <fullName evidence="3">AB hydrolase-1 domain-containing protein</fullName>
    </recommendedName>
</protein>
<dbReference type="SUPFAM" id="SSF53474">
    <property type="entry name" value="alpha/beta-Hydrolases"/>
    <property type="match status" value="1"/>
</dbReference>
<feature type="region of interest" description="Disordered" evidence="1">
    <location>
        <begin position="242"/>
        <end position="269"/>
    </location>
</feature>
<feature type="compositionally biased region" description="Polar residues" evidence="1">
    <location>
        <begin position="577"/>
        <end position="587"/>
    </location>
</feature>
<evidence type="ECO:0000256" key="1">
    <source>
        <dbReference type="SAM" id="MobiDB-lite"/>
    </source>
</evidence>
<dbReference type="Pfam" id="PF00561">
    <property type="entry name" value="Abhydrolase_1"/>
    <property type="match status" value="1"/>
</dbReference>
<evidence type="ECO:0000256" key="2">
    <source>
        <dbReference type="SAM" id="Phobius"/>
    </source>
</evidence>
<proteinExistence type="predicted"/>
<keyword evidence="2" id="KW-1133">Transmembrane helix</keyword>
<name>A0A7S3NJ73_9STRA</name>
<dbReference type="EMBL" id="HBIJ01018495">
    <property type="protein sequence ID" value="CAE0371397.1"/>
    <property type="molecule type" value="Transcribed_RNA"/>
</dbReference>
<dbReference type="PANTHER" id="PTHR43358:SF4">
    <property type="entry name" value="ALPHA_BETA HYDROLASE FOLD-1 DOMAIN-CONTAINING PROTEIN"/>
    <property type="match status" value="1"/>
</dbReference>
<organism evidence="4">
    <name type="scientific">Aureoumbra lagunensis</name>
    <dbReference type="NCBI Taxonomy" id="44058"/>
    <lineage>
        <taxon>Eukaryota</taxon>
        <taxon>Sar</taxon>
        <taxon>Stramenopiles</taxon>
        <taxon>Ochrophyta</taxon>
        <taxon>Pelagophyceae</taxon>
        <taxon>Pelagomonadales</taxon>
        <taxon>Aureoumbra</taxon>
    </lineage>
</organism>
<sequence>MVEGKNYTEVGGNFRFLLVVLGVMAIRIAKKKTRSIILYLHANSSSRIEALRAGLLRACAGAGGADLVAFDFAGSGWSEGHYVTLGYFERYDVADVIHFIKTQISSTVVDKNDHTDIKIILWGRSMGATTALLYAALPGTQADGLILDSPFLSVKVIVQDLVSRGKFRLPKFAARAILAALRNATFKRTGGAQVVDVDLTRPMHGLDAREWLALAAVCRSGSRISSLKSKANSKINSINNHEFTSTQEEVKRTRSLSEPNKQNGPKYKPSPNILTAACDSVRVPCLFFGGESDDFIPPSIHLDAIRDAIIKAKKIRGDLSNTCIAYRFDGGHNEPRPAWVRDVATTFARAIFYMRPHKKNVDDNLLFTMDPAIFRSTLDTTDLIASHQLDHDLLLNDLRLLVATKRSEEFIIQELLIFAASLTEAKLLATFGAYGTNTVMTDNFIQKKSEEDDGIILAATNQIACHTALNYFGLSNWPARAIVPDASSWGLHTAEEDLLQQKDRQHFAVKEDDEEQEDRLIKQLLPSPLSPSYIPQHNHTFDDGDKATSQFSSPLAEPYQIQTPKLQNQNDADEQNGELSQAHKSPT</sequence>
<evidence type="ECO:0000259" key="3">
    <source>
        <dbReference type="Pfam" id="PF00561"/>
    </source>
</evidence>
<feature type="compositionally biased region" description="Polar residues" evidence="1">
    <location>
        <begin position="560"/>
        <end position="570"/>
    </location>
</feature>
<gene>
    <name evidence="4" type="ORF">ALAG00032_LOCUS12179</name>
</gene>
<keyword evidence="2" id="KW-0812">Transmembrane</keyword>
<feature type="region of interest" description="Disordered" evidence="1">
    <location>
        <begin position="526"/>
        <end position="587"/>
    </location>
</feature>
<dbReference type="Gene3D" id="3.40.50.1820">
    <property type="entry name" value="alpha/beta hydrolase"/>
    <property type="match status" value="1"/>
</dbReference>
<dbReference type="PANTHER" id="PTHR43358">
    <property type="entry name" value="ALPHA/BETA-HYDROLASE"/>
    <property type="match status" value="1"/>
</dbReference>
<dbReference type="InterPro" id="IPR052920">
    <property type="entry name" value="DNA-binding_regulatory"/>
</dbReference>
<dbReference type="AlphaFoldDB" id="A0A7S3NJ73"/>